<sequence>MLAWKMATDDSLQGKLTPGIVDFSLIDGGEKQDHLPAFYATRAYPTPGKASIIPQMFYLYDAIIRFIFDDASAPQVLNFEIIGEIGETMVRSG</sequence>
<dbReference type="Proteomes" id="UP000324800">
    <property type="component" value="Unassembled WGS sequence"/>
</dbReference>
<organism evidence="1 2">
    <name type="scientific">Streblomastix strix</name>
    <dbReference type="NCBI Taxonomy" id="222440"/>
    <lineage>
        <taxon>Eukaryota</taxon>
        <taxon>Metamonada</taxon>
        <taxon>Preaxostyla</taxon>
        <taxon>Oxymonadida</taxon>
        <taxon>Streblomastigidae</taxon>
        <taxon>Streblomastix</taxon>
    </lineage>
</organism>
<protein>
    <submittedName>
        <fullName evidence="1">Uncharacterized protein</fullName>
    </submittedName>
</protein>
<proteinExistence type="predicted"/>
<evidence type="ECO:0000313" key="1">
    <source>
        <dbReference type="EMBL" id="KAA6387974.1"/>
    </source>
</evidence>
<gene>
    <name evidence="1" type="ORF">EZS28_016500</name>
</gene>
<comment type="caution">
    <text evidence="1">The sequence shown here is derived from an EMBL/GenBank/DDBJ whole genome shotgun (WGS) entry which is preliminary data.</text>
</comment>
<evidence type="ECO:0000313" key="2">
    <source>
        <dbReference type="Proteomes" id="UP000324800"/>
    </source>
</evidence>
<reference evidence="1 2" key="1">
    <citation type="submission" date="2019-03" db="EMBL/GenBank/DDBJ databases">
        <title>Single cell metagenomics reveals metabolic interactions within the superorganism composed of flagellate Streblomastix strix and complex community of Bacteroidetes bacteria on its surface.</title>
        <authorList>
            <person name="Treitli S.C."/>
            <person name="Kolisko M."/>
            <person name="Husnik F."/>
            <person name="Keeling P."/>
            <person name="Hampl V."/>
        </authorList>
    </citation>
    <scope>NUCLEOTIDE SEQUENCE [LARGE SCALE GENOMIC DNA]</scope>
    <source>
        <strain evidence="1">ST1C</strain>
    </source>
</reference>
<dbReference type="AlphaFoldDB" id="A0A5J4VZ74"/>
<name>A0A5J4VZ74_9EUKA</name>
<accession>A0A5J4VZ74</accession>
<dbReference type="EMBL" id="SNRW01004166">
    <property type="protein sequence ID" value="KAA6387974.1"/>
    <property type="molecule type" value="Genomic_DNA"/>
</dbReference>